<dbReference type="SUPFAM" id="SSF46689">
    <property type="entry name" value="Homeodomain-like"/>
    <property type="match status" value="1"/>
</dbReference>
<dbReference type="InterPro" id="IPR009057">
    <property type="entry name" value="Homeodomain-like_sf"/>
</dbReference>
<dbReference type="PRINTS" id="PR00024">
    <property type="entry name" value="HOMEOBOX"/>
</dbReference>
<gene>
    <name evidence="9" type="ORF">AAFF_G00129250</name>
</gene>
<keyword evidence="10" id="KW-1185">Reference proteome</keyword>
<evidence type="ECO:0000313" key="10">
    <source>
        <dbReference type="Proteomes" id="UP001221898"/>
    </source>
</evidence>
<protein>
    <recommendedName>
        <fullName evidence="8">Homeobox domain-containing protein</fullName>
    </recommendedName>
</protein>
<dbReference type="GO" id="GO:0000981">
    <property type="term" value="F:DNA-binding transcription factor activity, RNA polymerase II-specific"/>
    <property type="evidence" value="ECO:0007669"/>
    <property type="project" value="InterPro"/>
</dbReference>
<evidence type="ECO:0000256" key="6">
    <source>
        <dbReference type="RuleBase" id="RU000682"/>
    </source>
</evidence>
<reference evidence="9" key="1">
    <citation type="journal article" date="2023" name="Science">
        <title>Genome structures resolve the early diversification of teleost fishes.</title>
        <authorList>
            <person name="Parey E."/>
            <person name="Louis A."/>
            <person name="Montfort J."/>
            <person name="Bouchez O."/>
            <person name="Roques C."/>
            <person name="Iampietro C."/>
            <person name="Lluch J."/>
            <person name="Castinel A."/>
            <person name="Donnadieu C."/>
            <person name="Desvignes T."/>
            <person name="Floi Bucao C."/>
            <person name="Jouanno E."/>
            <person name="Wen M."/>
            <person name="Mejri S."/>
            <person name="Dirks R."/>
            <person name="Jansen H."/>
            <person name="Henkel C."/>
            <person name="Chen W.J."/>
            <person name="Zahm M."/>
            <person name="Cabau C."/>
            <person name="Klopp C."/>
            <person name="Thompson A.W."/>
            <person name="Robinson-Rechavi M."/>
            <person name="Braasch I."/>
            <person name="Lecointre G."/>
            <person name="Bobe J."/>
            <person name="Postlethwait J.H."/>
            <person name="Berthelot C."/>
            <person name="Roest Crollius H."/>
            <person name="Guiguen Y."/>
        </authorList>
    </citation>
    <scope>NUCLEOTIDE SEQUENCE</scope>
    <source>
        <strain evidence="9">NC1722</strain>
    </source>
</reference>
<organism evidence="9 10">
    <name type="scientific">Aldrovandia affinis</name>
    <dbReference type="NCBI Taxonomy" id="143900"/>
    <lineage>
        <taxon>Eukaryota</taxon>
        <taxon>Metazoa</taxon>
        <taxon>Chordata</taxon>
        <taxon>Craniata</taxon>
        <taxon>Vertebrata</taxon>
        <taxon>Euteleostomi</taxon>
        <taxon>Actinopterygii</taxon>
        <taxon>Neopterygii</taxon>
        <taxon>Teleostei</taxon>
        <taxon>Notacanthiformes</taxon>
        <taxon>Halosauridae</taxon>
        <taxon>Aldrovandia</taxon>
    </lineage>
</organism>
<dbReference type="Proteomes" id="UP001221898">
    <property type="component" value="Unassembled WGS sequence"/>
</dbReference>
<keyword evidence="3 5" id="KW-0371">Homeobox</keyword>
<evidence type="ECO:0000256" key="1">
    <source>
        <dbReference type="ARBA" id="ARBA00004123"/>
    </source>
</evidence>
<feature type="DNA-binding region" description="Homeobox" evidence="5">
    <location>
        <begin position="131"/>
        <end position="190"/>
    </location>
</feature>
<dbReference type="SMART" id="SM00389">
    <property type="entry name" value="HOX"/>
    <property type="match status" value="1"/>
</dbReference>
<dbReference type="Gene3D" id="1.10.10.60">
    <property type="entry name" value="Homeodomain-like"/>
    <property type="match status" value="1"/>
</dbReference>
<dbReference type="InterPro" id="IPR050848">
    <property type="entry name" value="Homeobox_TF"/>
</dbReference>
<feature type="compositionally biased region" description="Low complexity" evidence="7">
    <location>
        <begin position="108"/>
        <end position="118"/>
    </location>
</feature>
<dbReference type="EMBL" id="JAINUG010000019">
    <property type="protein sequence ID" value="KAJ8412589.1"/>
    <property type="molecule type" value="Genomic_DNA"/>
</dbReference>
<dbReference type="PANTHER" id="PTHR24333">
    <property type="entry name" value="HOMEO BOX HB9 LIKE A-RELATED"/>
    <property type="match status" value="1"/>
</dbReference>
<proteinExistence type="predicted"/>
<evidence type="ECO:0000259" key="8">
    <source>
        <dbReference type="PROSITE" id="PS50071"/>
    </source>
</evidence>
<feature type="compositionally biased region" description="Basic and acidic residues" evidence="7">
    <location>
        <begin position="258"/>
        <end position="274"/>
    </location>
</feature>
<dbReference type="CDD" id="cd00086">
    <property type="entry name" value="homeodomain"/>
    <property type="match status" value="1"/>
</dbReference>
<dbReference type="AlphaFoldDB" id="A0AAD7WY73"/>
<feature type="domain" description="Homeobox" evidence="8">
    <location>
        <begin position="129"/>
        <end position="189"/>
    </location>
</feature>
<dbReference type="InterPro" id="IPR020479">
    <property type="entry name" value="HD_metazoa"/>
</dbReference>
<dbReference type="PROSITE" id="PS00027">
    <property type="entry name" value="HOMEOBOX_1"/>
    <property type="match status" value="1"/>
</dbReference>
<evidence type="ECO:0000256" key="3">
    <source>
        <dbReference type="ARBA" id="ARBA00023155"/>
    </source>
</evidence>
<dbReference type="PANTHER" id="PTHR24333:SF15">
    <property type="entry name" value="BARX HOMEOBOX 2"/>
    <property type="match status" value="1"/>
</dbReference>
<name>A0AAD7WY73_9TELE</name>
<dbReference type="InterPro" id="IPR001356">
    <property type="entry name" value="HD"/>
</dbReference>
<keyword evidence="4 5" id="KW-0539">Nucleus</keyword>
<keyword evidence="2 5" id="KW-0238">DNA-binding</keyword>
<evidence type="ECO:0000313" key="9">
    <source>
        <dbReference type="EMBL" id="KAJ8412589.1"/>
    </source>
</evidence>
<accession>A0AAD7WY73</accession>
<dbReference type="InterPro" id="IPR017970">
    <property type="entry name" value="Homeobox_CS"/>
</dbReference>
<evidence type="ECO:0000256" key="7">
    <source>
        <dbReference type="SAM" id="MobiDB-lite"/>
    </source>
</evidence>
<dbReference type="GO" id="GO:0005634">
    <property type="term" value="C:nucleus"/>
    <property type="evidence" value="ECO:0007669"/>
    <property type="project" value="UniProtKB-SubCell"/>
</dbReference>
<sequence length="274" mass="31053">MQMDGGTMHCTAELRCTVPGQLTAVRRRYKTFMIDEILSKETCGYFEKLSMWPVGSFLPRPKPLLSCSESSSMLVYPLLSIIANQDGNLTFLSQPPSPSLRPPAECLSSETPASISSESEVEQGSTYRRKARRSRTIFSDHQLFALEKKFQKQKYLSTPDRSDLAHSLVLTQVQVKTWYQNRRMKWKKMVLKKGQKAPTKPKGRPKKNSIPTTEEIEEEERLAQLAQQERDLTHASGPGDIPQVVDSKSHHPPLPERSSQERAPTEHTDVLMAN</sequence>
<feature type="compositionally biased region" description="Basic residues" evidence="7">
    <location>
        <begin position="190"/>
        <end position="207"/>
    </location>
</feature>
<dbReference type="PROSITE" id="PS50071">
    <property type="entry name" value="HOMEOBOX_2"/>
    <property type="match status" value="1"/>
</dbReference>
<evidence type="ECO:0000256" key="5">
    <source>
        <dbReference type="PROSITE-ProRule" id="PRU00108"/>
    </source>
</evidence>
<feature type="region of interest" description="Disordered" evidence="7">
    <location>
        <begin position="190"/>
        <end position="274"/>
    </location>
</feature>
<comment type="caution">
    <text evidence="9">The sequence shown here is derived from an EMBL/GenBank/DDBJ whole genome shotgun (WGS) entry which is preliminary data.</text>
</comment>
<dbReference type="GO" id="GO:0003677">
    <property type="term" value="F:DNA binding"/>
    <property type="evidence" value="ECO:0007669"/>
    <property type="project" value="UniProtKB-UniRule"/>
</dbReference>
<feature type="region of interest" description="Disordered" evidence="7">
    <location>
        <begin position="94"/>
        <end position="133"/>
    </location>
</feature>
<dbReference type="Pfam" id="PF00046">
    <property type="entry name" value="Homeodomain"/>
    <property type="match status" value="1"/>
</dbReference>
<evidence type="ECO:0000256" key="4">
    <source>
        <dbReference type="ARBA" id="ARBA00023242"/>
    </source>
</evidence>
<evidence type="ECO:0000256" key="2">
    <source>
        <dbReference type="ARBA" id="ARBA00023125"/>
    </source>
</evidence>
<comment type="subcellular location">
    <subcellularLocation>
        <location evidence="1 5 6">Nucleus</location>
    </subcellularLocation>
</comment>